<reference evidence="4" key="1">
    <citation type="submission" date="2016-04" db="EMBL/GenBank/DDBJ databases">
        <authorList>
            <person name="Zhang B."/>
        </authorList>
    </citation>
    <scope>NUCLEOTIDE SEQUENCE [LARGE SCALE GENOMIC DNA]</scope>
    <source>
        <strain evidence="4">S10</strain>
    </source>
</reference>
<dbReference type="InterPro" id="IPR051797">
    <property type="entry name" value="TrmB-like"/>
</dbReference>
<name>A0A143C3A3_9ACTN</name>
<dbReference type="InterPro" id="IPR000792">
    <property type="entry name" value="Tscrpt_reg_LuxR_C"/>
</dbReference>
<dbReference type="PRINTS" id="PR00038">
    <property type="entry name" value="HTHLUXR"/>
</dbReference>
<keyword evidence="1" id="KW-0175">Coiled coil</keyword>
<evidence type="ECO:0000256" key="1">
    <source>
        <dbReference type="SAM" id="Coils"/>
    </source>
</evidence>
<sequence length="332" mass="36240">MLSELGIDAATEAVYRTMLARPEGGIASWAKELDLPESDVRKALDRLSGLALVRRSTDDHTRIRPVNPLLGLEALLAKEQAELAAHQLRVEASRAKVAETMAQFADRYAAGAGSGFQYLEGIDAVRDHIEILTNQVQDEFLTFAPGGPQTQANMAASRPLNLSLLDRGIRMRTIYLDSIRRDQPTVSHAEWLVDHGAQIRTTPSLPNRLIVVDRRTALIATDSQNTRTGAVVVENPGTLALIIALFESVWQSAQPFGTRPEREPEQLSAHQAEVLRLMAQGLTDDAIAHHLGVSTRTVRRTVSGLLIQLDARSRFQAGVQAVQLGYLPGSPG</sequence>
<dbReference type="CDD" id="cd06170">
    <property type="entry name" value="LuxR_C_like"/>
    <property type="match status" value="1"/>
</dbReference>
<dbReference type="InterPro" id="IPR036388">
    <property type="entry name" value="WH-like_DNA-bd_sf"/>
</dbReference>
<dbReference type="AlphaFoldDB" id="A0A143C3A3"/>
<dbReference type="Proteomes" id="UP000076096">
    <property type="component" value="Chromosome"/>
</dbReference>
<dbReference type="GO" id="GO:0003677">
    <property type="term" value="F:DNA binding"/>
    <property type="evidence" value="ECO:0007669"/>
    <property type="project" value="InterPro"/>
</dbReference>
<dbReference type="Gene3D" id="1.10.10.10">
    <property type="entry name" value="Winged helix-like DNA-binding domain superfamily/Winged helix DNA-binding domain"/>
    <property type="match status" value="2"/>
</dbReference>
<feature type="coiled-coil region" evidence="1">
    <location>
        <begin position="69"/>
        <end position="96"/>
    </location>
</feature>
<gene>
    <name evidence="3" type="ORF">A4E84_22050</name>
</gene>
<evidence type="ECO:0000259" key="2">
    <source>
        <dbReference type="PROSITE" id="PS50043"/>
    </source>
</evidence>
<dbReference type="GO" id="GO:0006355">
    <property type="term" value="P:regulation of DNA-templated transcription"/>
    <property type="evidence" value="ECO:0007669"/>
    <property type="project" value="InterPro"/>
</dbReference>
<evidence type="ECO:0000313" key="3">
    <source>
        <dbReference type="EMBL" id="AMW11947.1"/>
    </source>
</evidence>
<proteinExistence type="predicted"/>
<dbReference type="SMART" id="SM00421">
    <property type="entry name" value="HTH_LUXR"/>
    <property type="match status" value="1"/>
</dbReference>
<protein>
    <submittedName>
        <fullName evidence="3">Helix-turn-helix transcriptional regulator</fullName>
    </submittedName>
</protein>
<dbReference type="Pfam" id="PF00196">
    <property type="entry name" value="GerE"/>
    <property type="match status" value="1"/>
</dbReference>
<accession>A0A143C3A3</accession>
<dbReference type="RefSeq" id="WP_062928247.1">
    <property type="nucleotide sequence ID" value="NZ_CP015098.1"/>
</dbReference>
<evidence type="ECO:0000313" key="4">
    <source>
        <dbReference type="Proteomes" id="UP000076096"/>
    </source>
</evidence>
<dbReference type="KEGG" id="stsi:A4E84_22050"/>
<dbReference type="SUPFAM" id="SSF46894">
    <property type="entry name" value="C-terminal effector domain of the bipartite response regulators"/>
    <property type="match status" value="1"/>
</dbReference>
<dbReference type="STRING" id="1783515.A4E84_22050"/>
<dbReference type="InterPro" id="IPR016032">
    <property type="entry name" value="Sig_transdc_resp-reg_C-effctor"/>
</dbReference>
<dbReference type="PROSITE" id="PS50043">
    <property type="entry name" value="HTH_LUXR_2"/>
    <property type="match status" value="1"/>
</dbReference>
<feature type="domain" description="HTH luxR-type" evidence="2">
    <location>
        <begin position="260"/>
        <end position="325"/>
    </location>
</feature>
<keyword evidence="4" id="KW-1185">Reference proteome</keyword>
<dbReference type="PANTHER" id="PTHR34293">
    <property type="entry name" value="HTH-TYPE TRANSCRIPTIONAL REGULATOR TRMBL2"/>
    <property type="match status" value="1"/>
</dbReference>
<dbReference type="PANTHER" id="PTHR34293:SF1">
    <property type="entry name" value="HTH-TYPE TRANSCRIPTIONAL REGULATOR TRMBL2"/>
    <property type="match status" value="1"/>
</dbReference>
<dbReference type="EMBL" id="CP015098">
    <property type="protein sequence ID" value="AMW11947.1"/>
    <property type="molecule type" value="Genomic_DNA"/>
</dbReference>
<organism evidence="3 4">
    <name type="scientific">Streptomyces qaidamensis</name>
    <dbReference type="NCBI Taxonomy" id="1783515"/>
    <lineage>
        <taxon>Bacteria</taxon>
        <taxon>Bacillati</taxon>
        <taxon>Actinomycetota</taxon>
        <taxon>Actinomycetes</taxon>
        <taxon>Kitasatosporales</taxon>
        <taxon>Streptomycetaceae</taxon>
        <taxon>Streptomyces</taxon>
        <taxon>Streptomyces aurantiacus group</taxon>
    </lineage>
</organism>